<keyword evidence="8" id="KW-0418">Kinase</keyword>
<evidence type="ECO:0000256" key="8">
    <source>
        <dbReference type="ARBA" id="ARBA00022777"/>
    </source>
</evidence>
<evidence type="ECO:0000256" key="5">
    <source>
        <dbReference type="ARBA" id="ARBA00022679"/>
    </source>
</evidence>
<dbReference type="GO" id="GO:0008654">
    <property type="term" value="P:phospholipid biosynthetic process"/>
    <property type="evidence" value="ECO:0007669"/>
    <property type="project" value="UniProtKB-KW"/>
</dbReference>
<feature type="transmembrane region" description="Helical" evidence="19">
    <location>
        <begin position="53"/>
        <end position="72"/>
    </location>
</feature>
<feature type="transmembrane region" description="Helical" evidence="19">
    <location>
        <begin position="133"/>
        <end position="150"/>
    </location>
</feature>
<dbReference type="InterPro" id="IPR036938">
    <property type="entry name" value="PAP2/HPO_sf"/>
</dbReference>
<protein>
    <submittedName>
        <fullName evidence="21">Phosphatase PAP2 family protein</fullName>
    </submittedName>
</protein>
<keyword evidence="13" id="KW-0594">Phospholipid biosynthesis</keyword>
<evidence type="ECO:0000256" key="11">
    <source>
        <dbReference type="ARBA" id="ARBA00023098"/>
    </source>
</evidence>
<dbReference type="Gene3D" id="1.10.287.3610">
    <property type="match status" value="1"/>
</dbReference>
<evidence type="ECO:0000259" key="20">
    <source>
        <dbReference type="Pfam" id="PF01569"/>
    </source>
</evidence>
<keyword evidence="14" id="KW-1208">Phospholipid metabolism</keyword>
<keyword evidence="9 17" id="KW-0067">ATP-binding</keyword>
<feature type="active site" description="Proton acceptor" evidence="15">
    <location>
        <position position="66"/>
    </location>
</feature>
<evidence type="ECO:0000256" key="18">
    <source>
        <dbReference type="PIRSR" id="PIRSR600829-4"/>
    </source>
</evidence>
<evidence type="ECO:0000313" key="22">
    <source>
        <dbReference type="Proteomes" id="UP000282930"/>
    </source>
</evidence>
<keyword evidence="4" id="KW-0444">Lipid biosynthesis</keyword>
<feature type="binding site" evidence="17">
    <location>
        <begin position="91"/>
        <end position="92"/>
    </location>
    <ligand>
        <name>ATP</name>
        <dbReference type="ChEBI" id="CHEBI:30616"/>
    </ligand>
</feature>
<dbReference type="PANTHER" id="PTHR34299">
    <property type="entry name" value="DIACYLGLYCEROL KINASE"/>
    <property type="match status" value="1"/>
</dbReference>
<keyword evidence="10 19" id="KW-1133">Transmembrane helix</keyword>
<comment type="subcellular location">
    <subcellularLocation>
        <location evidence="1">Cell membrane</location>
        <topology evidence="1">Multi-pass membrane protein</topology>
    </subcellularLocation>
</comment>
<evidence type="ECO:0000256" key="13">
    <source>
        <dbReference type="ARBA" id="ARBA00023209"/>
    </source>
</evidence>
<evidence type="ECO:0000256" key="16">
    <source>
        <dbReference type="PIRSR" id="PIRSR600829-2"/>
    </source>
</evidence>
<feature type="transmembrane region" description="Helical" evidence="19">
    <location>
        <begin position="30"/>
        <end position="47"/>
    </location>
</feature>
<dbReference type="InterPro" id="IPR000829">
    <property type="entry name" value="DAGK"/>
</dbReference>
<comment type="cofactor">
    <cofactor evidence="18">
        <name>Mg(2+)</name>
        <dbReference type="ChEBI" id="CHEBI:18420"/>
    </cofactor>
    <text evidence="18">Mn(2+), Zn(2+), Cd(2+) and Co(2+) support activity to lesser extents.</text>
</comment>
<dbReference type="GO" id="GO:0005886">
    <property type="term" value="C:plasma membrane"/>
    <property type="evidence" value="ECO:0007669"/>
    <property type="project" value="UniProtKB-SubCell"/>
</dbReference>
<evidence type="ECO:0000256" key="12">
    <source>
        <dbReference type="ARBA" id="ARBA00023136"/>
    </source>
</evidence>
<dbReference type="Pfam" id="PF01569">
    <property type="entry name" value="PAP2"/>
    <property type="match status" value="1"/>
</dbReference>
<feature type="transmembrane region" description="Helical" evidence="19">
    <location>
        <begin position="171"/>
        <end position="199"/>
    </location>
</feature>
<feature type="transmembrane region" description="Helical" evidence="19">
    <location>
        <begin position="211"/>
        <end position="229"/>
    </location>
</feature>
<dbReference type="Pfam" id="PF01219">
    <property type="entry name" value="DAGK_prokar"/>
    <property type="match status" value="1"/>
</dbReference>
<keyword evidence="18" id="KW-0479">Metal-binding</keyword>
<evidence type="ECO:0000256" key="7">
    <source>
        <dbReference type="ARBA" id="ARBA00022741"/>
    </source>
</evidence>
<evidence type="ECO:0000256" key="10">
    <source>
        <dbReference type="ARBA" id="ARBA00022989"/>
    </source>
</evidence>
<dbReference type="RefSeq" id="WP_127351886.1">
    <property type="nucleotide sequence ID" value="NZ_CP034791.1"/>
</dbReference>
<dbReference type="InterPro" id="IPR000326">
    <property type="entry name" value="PAP2/HPO"/>
</dbReference>
<dbReference type="AlphaFoldDB" id="A0A3T0D5S6"/>
<accession>A0A3T0D5S6</accession>
<evidence type="ECO:0000313" key="21">
    <source>
        <dbReference type="EMBL" id="AZT90431.1"/>
    </source>
</evidence>
<keyword evidence="11" id="KW-0443">Lipid metabolism</keyword>
<dbReference type="GO" id="GO:0046872">
    <property type="term" value="F:metal ion binding"/>
    <property type="evidence" value="ECO:0007669"/>
    <property type="project" value="UniProtKB-KW"/>
</dbReference>
<dbReference type="SUPFAM" id="SSF48317">
    <property type="entry name" value="Acid phosphatase/Vanadium-dependent haloperoxidase"/>
    <property type="match status" value="1"/>
</dbReference>
<dbReference type="Gene3D" id="1.20.144.10">
    <property type="entry name" value="Phosphatidic acid phosphatase type 2/haloperoxidase"/>
    <property type="match status" value="1"/>
</dbReference>
<dbReference type="InterPro" id="IPR036945">
    <property type="entry name" value="DAGK_sf"/>
</dbReference>
<feature type="transmembrane region" description="Helical" evidence="19">
    <location>
        <begin position="93"/>
        <end position="113"/>
    </location>
</feature>
<dbReference type="KEGG" id="ccha:ELD05_07100"/>
<evidence type="ECO:0000256" key="1">
    <source>
        <dbReference type="ARBA" id="ARBA00004651"/>
    </source>
</evidence>
<feature type="domain" description="Phosphatidic acid phosphatase type 2/haloperoxidase" evidence="20">
    <location>
        <begin position="161"/>
        <end position="231"/>
    </location>
</feature>
<dbReference type="EMBL" id="CP034791">
    <property type="protein sequence ID" value="AZT90431.1"/>
    <property type="molecule type" value="Genomic_DNA"/>
</dbReference>
<evidence type="ECO:0000256" key="4">
    <source>
        <dbReference type="ARBA" id="ARBA00022516"/>
    </source>
</evidence>
<feature type="binding site" evidence="17">
    <location>
        <position position="73"/>
    </location>
    <ligand>
        <name>ATP</name>
        <dbReference type="ChEBI" id="CHEBI:30616"/>
    </ligand>
</feature>
<keyword evidence="22" id="KW-1185">Reference proteome</keyword>
<dbReference type="CDD" id="cd03383">
    <property type="entry name" value="PAP2_diacylglycerolkinase"/>
    <property type="match status" value="1"/>
</dbReference>
<keyword evidence="6 19" id="KW-0812">Transmembrane</keyword>
<evidence type="ECO:0000256" key="3">
    <source>
        <dbReference type="ARBA" id="ARBA00022475"/>
    </source>
</evidence>
<name>A0A3T0D5S6_9FIRM</name>
<dbReference type="GO" id="GO:0016301">
    <property type="term" value="F:kinase activity"/>
    <property type="evidence" value="ECO:0007669"/>
    <property type="project" value="UniProtKB-KW"/>
</dbReference>
<comment type="similarity">
    <text evidence="2">Belongs to the bacterial diacylglycerol kinase family.</text>
</comment>
<dbReference type="GO" id="GO:0005524">
    <property type="term" value="F:ATP binding"/>
    <property type="evidence" value="ECO:0007669"/>
    <property type="project" value="UniProtKB-KW"/>
</dbReference>
<evidence type="ECO:0000256" key="9">
    <source>
        <dbReference type="ARBA" id="ARBA00022840"/>
    </source>
</evidence>
<dbReference type="CDD" id="cd14266">
    <property type="entry name" value="UDPK_IM_PAP2_like"/>
    <property type="match status" value="1"/>
</dbReference>
<organism evidence="21 22">
    <name type="scientific">Caldicellulosiruptor changbaiensis</name>
    <dbReference type="NCBI Taxonomy" id="1222016"/>
    <lineage>
        <taxon>Bacteria</taxon>
        <taxon>Bacillati</taxon>
        <taxon>Bacillota</taxon>
        <taxon>Bacillota incertae sedis</taxon>
        <taxon>Caldicellulosiruptorales</taxon>
        <taxon>Caldicellulosiruptoraceae</taxon>
        <taxon>Caldicellulosiruptor</taxon>
    </lineage>
</organism>
<gene>
    <name evidence="21" type="ORF">ELD05_07100</name>
</gene>
<dbReference type="Proteomes" id="UP000282930">
    <property type="component" value="Chromosome"/>
</dbReference>
<evidence type="ECO:0000256" key="2">
    <source>
        <dbReference type="ARBA" id="ARBA00005967"/>
    </source>
</evidence>
<keyword evidence="12 19" id="KW-0472">Membrane</keyword>
<reference evidence="21 22" key="1">
    <citation type="submission" date="2018-12" db="EMBL/GenBank/DDBJ databases">
        <title>Genome sequence from the cellulolytic species, Caldicellulosiruptor changbaiensis.</title>
        <authorList>
            <person name="Blumer-Schuette S.E."/>
            <person name="Mendoza C."/>
        </authorList>
    </citation>
    <scope>NUCLEOTIDE SEQUENCE [LARGE SCALE GENOMIC DNA]</scope>
    <source>
        <strain evidence="21 22">CBS-Z</strain>
    </source>
</reference>
<keyword evidence="7 17" id="KW-0547">Nucleotide-binding</keyword>
<evidence type="ECO:0000256" key="19">
    <source>
        <dbReference type="SAM" id="Phobius"/>
    </source>
</evidence>
<evidence type="ECO:0000256" key="17">
    <source>
        <dbReference type="PIRSR" id="PIRSR600829-3"/>
    </source>
</evidence>
<proteinExistence type="inferred from homology"/>
<sequence length="232" mass="25672">MKRKRTLLESFDNAINGIIVAFKSQRNMKIHFLIAFLVLFFTIVFKLNKIETVIILICIGFVISAELINTAIENAIDLMAKDFEPKAKIAKDVAAGAVLVTALLALTIGYFLFYDKMKLPLEITLKHIRGISFHVVFLSLIIVAMVIVVVKAINKRTKFMQGGMPSGHTALAFAAATAIIMLTNNLIIVSLAVFMAFLVLESRLEARIHTIWEAVVGAIIGVLVTLLIFKIK</sequence>
<evidence type="ECO:0000256" key="15">
    <source>
        <dbReference type="PIRSR" id="PIRSR600829-1"/>
    </source>
</evidence>
<keyword evidence="3" id="KW-1003">Cell membrane</keyword>
<keyword evidence="5" id="KW-0808">Transferase</keyword>
<feature type="binding site" evidence="18">
    <location>
        <position position="73"/>
    </location>
    <ligand>
        <name>a divalent metal cation</name>
        <dbReference type="ChEBI" id="CHEBI:60240"/>
    </ligand>
</feature>
<keyword evidence="18" id="KW-0460">Magnesium</keyword>
<dbReference type="PANTHER" id="PTHR34299:SF1">
    <property type="entry name" value="DIACYLGLYCEROL KINASE"/>
    <property type="match status" value="1"/>
</dbReference>
<evidence type="ECO:0000256" key="14">
    <source>
        <dbReference type="ARBA" id="ARBA00023264"/>
    </source>
</evidence>
<evidence type="ECO:0000256" key="6">
    <source>
        <dbReference type="ARBA" id="ARBA00022692"/>
    </source>
</evidence>
<feature type="binding site" evidence="16">
    <location>
        <position position="66"/>
    </location>
    <ligand>
        <name>substrate</name>
    </ligand>
</feature>